<evidence type="ECO:0000313" key="2">
    <source>
        <dbReference type="EMBL" id="BAC44034.1"/>
    </source>
</evidence>
<dbReference type="HOGENOM" id="CLU_810912_0_0_14"/>
<dbReference type="KEGG" id="mpe:MYPE2440"/>
<evidence type="ECO:0000256" key="1">
    <source>
        <dbReference type="SAM" id="SignalP"/>
    </source>
</evidence>
<sequence length="342" mass="38896">MKMKKISKFKFLSLLTVLPISGLTLGLASCSTGNSSSRETPEHLKSFTYVGQKYTLEIQPVNTGDVNNLWANVSIYFGGSQNVQEAISNSTYNVGDIKIEDYYTNENNGYKYQTRNIRFKWDNILDFKNNNSLTSISLDNFTANGYRFYDSYKHPDAYNVQANSDIFTINKSFNLNVESIYWGTTTKIFSESSENVSYNISKLTNLEASSHSMFLDKDKESQNQTQNIKGVTFPSTLKTIGILNFDKNLDGDIADYIDHSVFGFYKKMFQRDLTIPESVETIADQSLSDMFVTSKNSNKNKISIPKKFESEKNRILGDDQNSTSKLFDISWYDSTPNNSSKF</sequence>
<evidence type="ECO:0000313" key="3">
    <source>
        <dbReference type="Proteomes" id="UP000002522"/>
    </source>
</evidence>
<gene>
    <name evidence="2" type="ordered locus">MYPE2440</name>
</gene>
<reference evidence="2 3" key="1">
    <citation type="journal article" date="2002" name="Nucleic Acids Res.">
        <title>The complete genomic sequence of Mycoplasma penetrans, an intracellular bacterial pathogen in humans.</title>
        <authorList>
            <person name="Sasaki Y."/>
            <person name="Ishikawa J."/>
            <person name="Yamashita A."/>
            <person name="Oshima K."/>
            <person name="Kenri T."/>
            <person name="Furuya K."/>
            <person name="Yoshino C."/>
            <person name="Horino A."/>
            <person name="Shiba T."/>
            <person name="Sasaki T."/>
            <person name="Hattori M."/>
        </authorList>
    </citation>
    <scope>NUCLEOTIDE SEQUENCE [LARGE SCALE GENOMIC DNA]</scope>
    <source>
        <strain evidence="2 3">HF-2</strain>
    </source>
</reference>
<dbReference type="EMBL" id="BA000026">
    <property type="protein sequence ID" value="BAC44034.1"/>
    <property type="molecule type" value="Genomic_DNA"/>
</dbReference>
<dbReference type="Proteomes" id="UP000002522">
    <property type="component" value="Chromosome"/>
</dbReference>
<proteinExistence type="predicted"/>
<dbReference type="InParanoid" id="Q8EWG2"/>
<dbReference type="PROSITE" id="PS51257">
    <property type="entry name" value="PROKAR_LIPOPROTEIN"/>
    <property type="match status" value="1"/>
</dbReference>
<name>Q8EWG2_MALP2</name>
<keyword evidence="3" id="KW-1185">Reference proteome</keyword>
<organism evidence="2 3">
    <name type="scientific">Malacoplasma penetrans (strain HF-2)</name>
    <name type="common">Mycoplasma penetrans</name>
    <dbReference type="NCBI Taxonomy" id="272633"/>
    <lineage>
        <taxon>Bacteria</taxon>
        <taxon>Bacillati</taxon>
        <taxon>Mycoplasmatota</taxon>
        <taxon>Mycoplasmoidales</taxon>
        <taxon>Mycoplasmoidaceae</taxon>
        <taxon>Malacoplasma</taxon>
    </lineage>
</organism>
<accession>Q8EWG2</accession>
<keyword evidence="1" id="KW-0732">Signal</keyword>
<protein>
    <recommendedName>
        <fullName evidence="4">Lipoprotein</fullName>
    </recommendedName>
</protein>
<dbReference type="AlphaFoldDB" id="Q8EWG2"/>
<feature type="signal peptide" evidence="1">
    <location>
        <begin position="1"/>
        <end position="28"/>
    </location>
</feature>
<evidence type="ECO:0008006" key="4">
    <source>
        <dbReference type="Google" id="ProtNLM"/>
    </source>
</evidence>
<feature type="chain" id="PRO_5004307376" description="Lipoprotein" evidence="1">
    <location>
        <begin position="29"/>
        <end position="342"/>
    </location>
</feature>